<dbReference type="EMBL" id="JACORU010000003">
    <property type="protein sequence ID" value="MBC5764966.1"/>
    <property type="molecule type" value="Genomic_DNA"/>
</dbReference>
<dbReference type="RefSeq" id="WP_187081424.1">
    <property type="nucleotide sequence ID" value="NZ_JACORU010000003.1"/>
</dbReference>
<name>A0A923M8S4_9BURK</name>
<evidence type="ECO:0000313" key="1">
    <source>
        <dbReference type="EMBL" id="MBC5764966.1"/>
    </source>
</evidence>
<reference evidence="1" key="1">
    <citation type="submission" date="2020-08" db="EMBL/GenBank/DDBJ databases">
        <title>Ramlibacter sp. GTP1 16S ribosomal RNA gene genome sequencing and assembly.</title>
        <authorList>
            <person name="Kang M."/>
        </authorList>
    </citation>
    <scope>NUCLEOTIDE SEQUENCE</scope>
    <source>
        <strain evidence="1">GTP1</strain>
    </source>
</reference>
<evidence type="ECO:0000313" key="2">
    <source>
        <dbReference type="Proteomes" id="UP000596827"/>
    </source>
</evidence>
<protein>
    <submittedName>
        <fullName evidence="1">Uncharacterized protein</fullName>
    </submittedName>
</protein>
<comment type="caution">
    <text evidence="1">The sequence shown here is derived from an EMBL/GenBank/DDBJ whole genome shotgun (WGS) entry which is preliminary data.</text>
</comment>
<keyword evidence="2" id="KW-1185">Reference proteome</keyword>
<sequence length="67" mass="7890">MKSVFQEWLAAEFAVAEAERRFRLELLQYDYGERRMPPEVASLLRARVVRHEARAFLERVIPAVSLD</sequence>
<organism evidence="1 2">
    <name type="scientific">Ramlibacter albus</name>
    <dbReference type="NCBI Taxonomy" id="2079448"/>
    <lineage>
        <taxon>Bacteria</taxon>
        <taxon>Pseudomonadati</taxon>
        <taxon>Pseudomonadota</taxon>
        <taxon>Betaproteobacteria</taxon>
        <taxon>Burkholderiales</taxon>
        <taxon>Comamonadaceae</taxon>
        <taxon>Ramlibacter</taxon>
    </lineage>
</organism>
<gene>
    <name evidence="1" type="ORF">H8R02_10920</name>
</gene>
<proteinExistence type="predicted"/>
<accession>A0A923M8S4</accession>
<dbReference type="AlphaFoldDB" id="A0A923M8S4"/>
<dbReference type="Proteomes" id="UP000596827">
    <property type="component" value="Unassembled WGS sequence"/>
</dbReference>